<evidence type="ECO:0000313" key="3">
    <source>
        <dbReference type="Proteomes" id="UP000629468"/>
    </source>
</evidence>
<feature type="domain" description="SET" evidence="1">
    <location>
        <begin position="114"/>
        <end position="281"/>
    </location>
</feature>
<dbReference type="AlphaFoldDB" id="A0A8H7C1R5"/>
<dbReference type="SMART" id="SM00317">
    <property type="entry name" value="SET"/>
    <property type="match status" value="1"/>
</dbReference>
<accession>A0A8H7C1R5</accession>
<evidence type="ECO:0000259" key="1">
    <source>
        <dbReference type="PROSITE" id="PS50280"/>
    </source>
</evidence>
<proteinExistence type="predicted"/>
<dbReference type="InterPro" id="IPR053185">
    <property type="entry name" value="SET_domain_protein"/>
</dbReference>
<reference evidence="2 3" key="1">
    <citation type="journal article" name="Sci. Rep.">
        <title>Telomere-to-telomere assembled and centromere annotated genomes of the two main subspecies of the button mushroom Agaricus bisporus reveal especially polymorphic chromosome ends.</title>
        <authorList>
            <person name="Sonnenberg A.S.M."/>
            <person name="Sedaghat-Telgerd N."/>
            <person name="Lavrijssen B."/>
            <person name="Ohm R.A."/>
            <person name="Hendrickx P.M."/>
            <person name="Scholtmeijer K."/>
            <person name="Baars J.J.P."/>
            <person name="van Peer A."/>
        </authorList>
    </citation>
    <scope>NUCLEOTIDE SEQUENCE [LARGE SCALE GENOMIC DNA]</scope>
    <source>
        <strain evidence="2 3">H119_p4</strain>
    </source>
</reference>
<dbReference type="Proteomes" id="UP000629468">
    <property type="component" value="Unassembled WGS sequence"/>
</dbReference>
<dbReference type="InterPro" id="IPR046341">
    <property type="entry name" value="SET_dom_sf"/>
</dbReference>
<dbReference type="EMBL" id="JABXXO010000014">
    <property type="protein sequence ID" value="KAF7760877.1"/>
    <property type="molecule type" value="Genomic_DNA"/>
</dbReference>
<dbReference type="InterPro" id="IPR001214">
    <property type="entry name" value="SET_dom"/>
</dbReference>
<dbReference type="CDD" id="cd20071">
    <property type="entry name" value="SET_SMYD"/>
    <property type="match status" value="1"/>
</dbReference>
<protein>
    <recommendedName>
        <fullName evidence="1">SET domain-containing protein</fullName>
    </recommendedName>
</protein>
<dbReference type="Pfam" id="PF00856">
    <property type="entry name" value="SET"/>
    <property type="match status" value="1"/>
</dbReference>
<dbReference type="PROSITE" id="PS50280">
    <property type="entry name" value="SET"/>
    <property type="match status" value="1"/>
</dbReference>
<sequence length="486" mass="54121">MTVLTQPAIDSSTKCFTKPGKAAPLPSSKKCHNSLKENQASGLNPSPIYENRIGSSHSYADLAHSYARSRHYTISTVDFRNTTMATILDEAINDILQEQLPRICSSSKRRPTQFPLEVRHAADKGLGSFATSPITAGSTIFMEFPSIIAPSIYGLAIPPSEAYTELFESLPKHDLAFVSSLATSRQDHPGSKPVPQVSSLPHPSFYEDIMQTNSISVNLHIPSDIPHPELSTHRALFFMLSRCNHSCSPNAQWSWDALTLTLTVTALRPIATGEEITISYIPLYSDPTLRQQILKDAYGFDCVCDECTLPPYEVEEHRSTTVDKPDYTSDGDNVTMDSIICPFHEWCDDPTLPDNFLLNAHKEALCRLEKSNLESLRSASLNVPILPEVHSDHDQKVQQYWEDQTFYTNIGGSSTLDVADAIDKHTEIIAMCYGALGDVMNFRNWIACVKEAKVSKGADADVRIVFNKWLANPSSFPYWNRKARAF</sequence>
<comment type="caution">
    <text evidence="2">The sequence shown here is derived from an EMBL/GenBank/DDBJ whole genome shotgun (WGS) entry which is preliminary data.</text>
</comment>
<name>A0A8H7C1R5_AGABI</name>
<dbReference type="PANTHER" id="PTHR47332">
    <property type="entry name" value="SET DOMAIN-CONTAINING PROTEIN 5"/>
    <property type="match status" value="1"/>
</dbReference>
<dbReference type="PANTHER" id="PTHR47332:SF6">
    <property type="entry name" value="SET DOMAIN-CONTAINING PROTEIN"/>
    <property type="match status" value="1"/>
</dbReference>
<organism evidence="2 3">
    <name type="scientific">Agaricus bisporus var. burnettii</name>
    <dbReference type="NCBI Taxonomy" id="192524"/>
    <lineage>
        <taxon>Eukaryota</taxon>
        <taxon>Fungi</taxon>
        <taxon>Dikarya</taxon>
        <taxon>Basidiomycota</taxon>
        <taxon>Agaricomycotina</taxon>
        <taxon>Agaricomycetes</taxon>
        <taxon>Agaricomycetidae</taxon>
        <taxon>Agaricales</taxon>
        <taxon>Agaricineae</taxon>
        <taxon>Agaricaceae</taxon>
        <taxon>Agaricus</taxon>
    </lineage>
</organism>
<evidence type="ECO:0000313" key="2">
    <source>
        <dbReference type="EMBL" id="KAF7760877.1"/>
    </source>
</evidence>
<dbReference type="SUPFAM" id="SSF82199">
    <property type="entry name" value="SET domain"/>
    <property type="match status" value="1"/>
</dbReference>
<dbReference type="Gene3D" id="2.170.270.10">
    <property type="entry name" value="SET domain"/>
    <property type="match status" value="1"/>
</dbReference>
<gene>
    <name evidence="2" type="ORF">Agabi119p4_10286</name>
</gene>